<keyword evidence="1" id="KW-0812">Transmembrane</keyword>
<reference evidence="2" key="1">
    <citation type="submission" date="2020-10" db="EMBL/GenBank/DDBJ databases">
        <authorList>
            <person name="Gilroy R."/>
        </authorList>
    </citation>
    <scope>NUCLEOTIDE SEQUENCE</scope>
    <source>
        <strain evidence="2">23406</strain>
    </source>
</reference>
<feature type="transmembrane region" description="Helical" evidence="1">
    <location>
        <begin position="6"/>
        <end position="25"/>
    </location>
</feature>
<accession>A0A9D1NB01</accession>
<proteinExistence type="predicted"/>
<reference evidence="2" key="2">
    <citation type="journal article" date="2021" name="PeerJ">
        <title>Extensive microbial diversity within the chicken gut microbiome revealed by metagenomics and culture.</title>
        <authorList>
            <person name="Gilroy R."/>
            <person name="Ravi A."/>
            <person name="Getino M."/>
            <person name="Pursley I."/>
            <person name="Horton D.L."/>
            <person name="Alikhan N.F."/>
            <person name="Baker D."/>
            <person name="Gharbi K."/>
            <person name="Hall N."/>
            <person name="Watson M."/>
            <person name="Adriaenssens E.M."/>
            <person name="Foster-Nyarko E."/>
            <person name="Jarju S."/>
            <person name="Secka A."/>
            <person name="Antonio M."/>
            <person name="Oren A."/>
            <person name="Chaudhuri R.R."/>
            <person name="La Ragione R."/>
            <person name="Hildebrand F."/>
            <person name="Pallen M.J."/>
        </authorList>
    </citation>
    <scope>NUCLEOTIDE SEQUENCE</scope>
    <source>
        <strain evidence="2">23406</strain>
    </source>
</reference>
<evidence type="ECO:0000313" key="2">
    <source>
        <dbReference type="EMBL" id="HIU99570.1"/>
    </source>
</evidence>
<dbReference type="EMBL" id="DVOH01000006">
    <property type="protein sequence ID" value="HIU99570.1"/>
    <property type="molecule type" value="Genomic_DNA"/>
</dbReference>
<name>A0A9D1NB01_9FIRM</name>
<feature type="transmembrane region" description="Helical" evidence="1">
    <location>
        <begin position="67"/>
        <end position="93"/>
    </location>
</feature>
<gene>
    <name evidence="2" type="ORF">IAB14_00465</name>
</gene>
<sequence>MLVKLLVIPVLFAVMNLIGFFLMRSDKRRARRGTRRIPEAILFAVAFFFGGAGSTIAMFRYRHKTRHWYFVVCFPLFALLSTAVAVVAEIALFRTLTA</sequence>
<dbReference type="AlphaFoldDB" id="A0A9D1NB01"/>
<dbReference type="Proteomes" id="UP000886891">
    <property type="component" value="Unassembled WGS sequence"/>
</dbReference>
<feature type="transmembrane region" description="Helical" evidence="1">
    <location>
        <begin position="37"/>
        <end position="61"/>
    </location>
</feature>
<evidence type="ECO:0000256" key="1">
    <source>
        <dbReference type="SAM" id="Phobius"/>
    </source>
</evidence>
<comment type="caution">
    <text evidence="2">The sequence shown here is derived from an EMBL/GenBank/DDBJ whole genome shotgun (WGS) entry which is preliminary data.</text>
</comment>
<protein>
    <submittedName>
        <fullName evidence="2">DUF1294 domain-containing protein</fullName>
    </submittedName>
</protein>
<dbReference type="InterPro" id="IPR010718">
    <property type="entry name" value="DUF1294"/>
</dbReference>
<keyword evidence="1" id="KW-0472">Membrane</keyword>
<organism evidence="2 3">
    <name type="scientific">Candidatus Stercoripulliclostridium merdipullorum</name>
    <dbReference type="NCBI Taxonomy" id="2840952"/>
    <lineage>
        <taxon>Bacteria</taxon>
        <taxon>Bacillati</taxon>
        <taxon>Bacillota</taxon>
        <taxon>Clostridia</taxon>
        <taxon>Eubacteriales</taxon>
        <taxon>Candidatus Stercoripulliclostridium</taxon>
    </lineage>
</organism>
<keyword evidence="1" id="KW-1133">Transmembrane helix</keyword>
<evidence type="ECO:0000313" key="3">
    <source>
        <dbReference type="Proteomes" id="UP000886891"/>
    </source>
</evidence>
<dbReference type="Pfam" id="PF06961">
    <property type="entry name" value="DUF1294"/>
    <property type="match status" value="1"/>
</dbReference>